<dbReference type="EMBL" id="FNVA01000003">
    <property type="protein sequence ID" value="SEG17497.1"/>
    <property type="molecule type" value="Genomic_DNA"/>
</dbReference>
<name>A0A1H5Y1F0_9BACT</name>
<comment type="similarity">
    <text evidence="6">Belongs to the methyltransferase superfamily. RNA methyltransferase RsmG family.</text>
</comment>
<sequence>MTEALTPAEIGKLIAPFLEAGELEAPESIPGVLPVSEPEGLTAQLQTYLDLLLRWNSRTNLTAIRDPREIVQRHFGESLFAGVVLSRRLAPGATLLDVGSGGGFPGLPIQLLRPDLRVTLAESQGKKASFLREAVRSLGLKTEVFSARVETMPAGRLFDAVTLRAVDNMELAIRLASERIARPGWLAVLGESQSPDVSFRFPIPGRESSFLEITER</sequence>
<dbReference type="GO" id="GO:0070043">
    <property type="term" value="F:rRNA (guanine-N7-)-methyltransferase activity"/>
    <property type="evidence" value="ECO:0007669"/>
    <property type="project" value="UniProtKB-UniRule"/>
</dbReference>
<protein>
    <recommendedName>
        <fullName evidence="6">Ribosomal RNA small subunit methyltransferase G</fullName>
        <ecNumber evidence="6">2.1.1.-</ecNumber>
    </recommendedName>
    <alternativeName>
        <fullName evidence="6">16S rRNA 7-methylguanosine methyltransferase</fullName>
        <shortName evidence="6">16S rRNA m7G methyltransferase</shortName>
    </alternativeName>
</protein>
<keyword evidence="4 6" id="KW-0808">Transferase</keyword>
<dbReference type="PANTHER" id="PTHR31760">
    <property type="entry name" value="S-ADENOSYL-L-METHIONINE-DEPENDENT METHYLTRANSFERASES SUPERFAMILY PROTEIN"/>
    <property type="match status" value="1"/>
</dbReference>
<evidence type="ECO:0000256" key="3">
    <source>
        <dbReference type="ARBA" id="ARBA00022603"/>
    </source>
</evidence>
<accession>A0A1H5Y1F0</accession>
<feature type="binding site" evidence="6">
    <location>
        <position position="104"/>
    </location>
    <ligand>
        <name>S-adenosyl-L-methionine</name>
        <dbReference type="ChEBI" id="CHEBI:59789"/>
    </ligand>
</feature>
<proteinExistence type="inferred from homology"/>
<feature type="binding site" evidence="6">
    <location>
        <position position="164"/>
    </location>
    <ligand>
        <name>S-adenosyl-L-methionine</name>
        <dbReference type="ChEBI" id="CHEBI:59789"/>
    </ligand>
</feature>
<dbReference type="Pfam" id="PF02527">
    <property type="entry name" value="GidB"/>
    <property type="match status" value="1"/>
</dbReference>
<keyword evidence="8" id="KW-1185">Reference proteome</keyword>
<comment type="subcellular location">
    <subcellularLocation>
        <location evidence="6">Cytoplasm</location>
    </subcellularLocation>
</comment>
<reference evidence="7 8" key="1">
    <citation type="submission" date="2016-10" db="EMBL/GenBank/DDBJ databases">
        <authorList>
            <person name="de Groot N.N."/>
        </authorList>
    </citation>
    <scope>NUCLEOTIDE SEQUENCE [LARGE SCALE GENOMIC DNA]</scope>
    <source>
        <strain evidence="7 8">DSM 22489</strain>
    </source>
</reference>
<dbReference type="HAMAP" id="MF_00074">
    <property type="entry name" value="16SrRNA_methyltr_G"/>
    <property type="match status" value="1"/>
</dbReference>
<dbReference type="AlphaFoldDB" id="A0A1H5Y1F0"/>
<keyword evidence="2 6" id="KW-0698">rRNA processing</keyword>
<evidence type="ECO:0000256" key="1">
    <source>
        <dbReference type="ARBA" id="ARBA00022490"/>
    </source>
</evidence>
<dbReference type="SUPFAM" id="SSF53335">
    <property type="entry name" value="S-adenosyl-L-methionine-dependent methyltransferases"/>
    <property type="match status" value="1"/>
</dbReference>
<comment type="function">
    <text evidence="6">Specifically methylates the N7 position of a guanine in 16S rRNA.</text>
</comment>
<dbReference type="InterPro" id="IPR003682">
    <property type="entry name" value="rRNA_ssu_MeTfrase_G"/>
</dbReference>
<organism evidence="7 8">
    <name type="scientific">Bryocella elongata</name>
    <dbReference type="NCBI Taxonomy" id="863522"/>
    <lineage>
        <taxon>Bacteria</taxon>
        <taxon>Pseudomonadati</taxon>
        <taxon>Acidobacteriota</taxon>
        <taxon>Terriglobia</taxon>
        <taxon>Terriglobales</taxon>
        <taxon>Acidobacteriaceae</taxon>
        <taxon>Bryocella</taxon>
    </lineage>
</organism>
<feature type="binding site" evidence="6">
    <location>
        <position position="99"/>
    </location>
    <ligand>
        <name>S-adenosyl-L-methionine</name>
        <dbReference type="ChEBI" id="CHEBI:59789"/>
    </ligand>
</feature>
<evidence type="ECO:0000256" key="5">
    <source>
        <dbReference type="ARBA" id="ARBA00022691"/>
    </source>
</evidence>
<keyword evidence="5 6" id="KW-0949">S-adenosyl-L-methionine</keyword>
<keyword evidence="3 6" id="KW-0489">Methyltransferase</keyword>
<dbReference type="InterPro" id="IPR029063">
    <property type="entry name" value="SAM-dependent_MTases_sf"/>
</dbReference>
<comment type="caution">
    <text evidence="6">Lacks conserved residue(s) required for the propagation of feature annotation.</text>
</comment>
<dbReference type="GO" id="GO:0005829">
    <property type="term" value="C:cytosol"/>
    <property type="evidence" value="ECO:0007669"/>
    <property type="project" value="TreeGrafter"/>
</dbReference>
<dbReference type="Proteomes" id="UP000236728">
    <property type="component" value="Unassembled WGS sequence"/>
</dbReference>
<dbReference type="PANTHER" id="PTHR31760:SF0">
    <property type="entry name" value="S-ADENOSYL-L-METHIONINE-DEPENDENT METHYLTRANSFERASES SUPERFAMILY PROTEIN"/>
    <property type="match status" value="1"/>
</dbReference>
<dbReference type="RefSeq" id="WP_235011502.1">
    <property type="nucleotide sequence ID" value="NZ_FNVA01000003.1"/>
</dbReference>
<evidence type="ECO:0000256" key="4">
    <source>
        <dbReference type="ARBA" id="ARBA00022679"/>
    </source>
</evidence>
<evidence type="ECO:0000256" key="2">
    <source>
        <dbReference type="ARBA" id="ARBA00022552"/>
    </source>
</evidence>
<evidence type="ECO:0000313" key="8">
    <source>
        <dbReference type="Proteomes" id="UP000236728"/>
    </source>
</evidence>
<dbReference type="EC" id="2.1.1.-" evidence="6"/>
<evidence type="ECO:0000313" key="7">
    <source>
        <dbReference type="EMBL" id="SEG17497.1"/>
    </source>
</evidence>
<dbReference type="NCBIfam" id="TIGR00138">
    <property type="entry name" value="rsmG_gidB"/>
    <property type="match status" value="1"/>
</dbReference>
<keyword evidence="1 6" id="KW-0963">Cytoplasm</keyword>
<dbReference type="Gene3D" id="3.40.50.150">
    <property type="entry name" value="Vaccinia Virus protein VP39"/>
    <property type="match status" value="1"/>
</dbReference>
<gene>
    <name evidence="6" type="primary">rsmG</name>
    <name evidence="7" type="ORF">SAMN05421819_2062</name>
</gene>
<evidence type="ECO:0000256" key="6">
    <source>
        <dbReference type="HAMAP-Rule" id="MF_00074"/>
    </source>
</evidence>
<feature type="binding site" evidence="6">
    <location>
        <begin position="149"/>
        <end position="150"/>
    </location>
    <ligand>
        <name>S-adenosyl-L-methionine</name>
        <dbReference type="ChEBI" id="CHEBI:59789"/>
    </ligand>
</feature>